<dbReference type="Proteomes" id="UP001590950">
    <property type="component" value="Unassembled WGS sequence"/>
</dbReference>
<name>A0ABR4AGR4_9LECA</name>
<evidence type="ECO:0000313" key="1">
    <source>
        <dbReference type="EMBL" id="KAL2044031.1"/>
    </source>
</evidence>
<protein>
    <submittedName>
        <fullName evidence="1">Uncharacterized protein</fullName>
    </submittedName>
</protein>
<dbReference type="EMBL" id="JBEFKJ010000010">
    <property type="protein sequence ID" value="KAL2044031.1"/>
    <property type="molecule type" value="Genomic_DNA"/>
</dbReference>
<gene>
    <name evidence="1" type="ORF">N7G274_003552</name>
</gene>
<organism evidence="1 2">
    <name type="scientific">Stereocaulon virgatum</name>
    <dbReference type="NCBI Taxonomy" id="373712"/>
    <lineage>
        <taxon>Eukaryota</taxon>
        <taxon>Fungi</taxon>
        <taxon>Dikarya</taxon>
        <taxon>Ascomycota</taxon>
        <taxon>Pezizomycotina</taxon>
        <taxon>Lecanoromycetes</taxon>
        <taxon>OSLEUM clade</taxon>
        <taxon>Lecanoromycetidae</taxon>
        <taxon>Lecanorales</taxon>
        <taxon>Lecanorineae</taxon>
        <taxon>Stereocaulaceae</taxon>
        <taxon>Stereocaulon</taxon>
    </lineage>
</organism>
<evidence type="ECO:0000313" key="2">
    <source>
        <dbReference type="Proteomes" id="UP001590950"/>
    </source>
</evidence>
<accession>A0ABR4AGR4</accession>
<reference evidence="1 2" key="1">
    <citation type="submission" date="2024-09" db="EMBL/GenBank/DDBJ databases">
        <title>Rethinking Asexuality: The Enigmatic Case of Functional Sexual Genes in Lepraria (Stereocaulaceae).</title>
        <authorList>
            <person name="Doellman M."/>
            <person name="Sun Y."/>
            <person name="Barcenas-Pena A."/>
            <person name="Lumbsch H.T."/>
            <person name="Grewe F."/>
        </authorList>
    </citation>
    <scope>NUCLEOTIDE SEQUENCE [LARGE SCALE GENOMIC DNA]</scope>
    <source>
        <strain evidence="1 2">Mercado 3170</strain>
    </source>
</reference>
<comment type="caution">
    <text evidence="1">The sequence shown here is derived from an EMBL/GenBank/DDBJ whole genome shotgun (WGS) entry which is preliminary data.</text>
</comment>
<proteinExistence type="predicted"/>
<keyword evidence="2" id="KW-1185">Reference proteome</keyword>
<sequence>MVSQPKLTLRLQADRLCLLNHQSRFSLVIFLTLTSGQPVTLIRSGCDGHIGLKEFLVSRCIECTHVESGQRVSVLESSQGPQSINPEAACPPKLTLEPNKSNYMTFTTAINPRDFEFTLNLRALEPDCTYKIQCKPSALRWWTYDSQETINEYFMTYRKLPPPETPPLRCEPPCNDSIITFNTRSELKPAPEVSVSLFAPSTMSLSSNPKYLFSLTFTSHAGTPITVLAERDSTKAGNTDMKILDGATRKRLAPDLIDSGNDDGPWLREDFLRLEPGVPYVEHRTFDPAYKYSGLEDLEVNTEYVLRMVNSKWAWWSFDDVDTVMSYAGERGSGRWGSAQSIQLVCGDEARFRAVS</sequence>